<gene>
    <name evidence="2" type="primary">atp8</name>
</gene>
<name>A0A0S3CR17_9ANNE</name>
<keyword evidence="1" id="KW-0472">Membrane</keyword>
<keyword evidence="1" id="KW-0812">Transmembrane</keyword>
<geneLocation type="mitochondrion" evidence="2"/>
<sequence>MPHLSPMPWIMTLILFIFMLMIFISTIWWQQTPSFPNMKLSSKQLTPRWHWN</sequence>
<evidence type="ECO:0000256" key="1">
    <source>
        <dbReference type="SAM" id="Phobius"/>
    </source>
</evidence>
<reference evidence="2" key="1">
    <citation type="journal article" date="2015" name="Genome Biol. Evol.">
        <title>The Utility of Genome Skimming for Phylogenomic Analyses as Demonstrated for Glycerid Relationships (Annelida, Glyceridae).</title>
        <authorList>
            <person name="Richter S."/>
            <person name="Schwarz F."/>
            <person name="Hering L."/>
            <person name="Boggemann M."/>
            <person name="Bleidorn C."/>
        </authorList>
    </citation>
    <scope>NUCLEOTIDE SEQUENCE</scope>
    <source>
        <strain evidence="2">FS18</strain>
        <tissue evidence="2">Body wall</tissue>
    </source>
</reference>
<dbReference type="AlphaFoldDB" id="A0A0S3CR17"/>
<organism evidence="2">
    <name type="scientific">Glycera tesselata</name>
    <dbReference type="NCBI Taxonomy" id="529286"/>
    <lineage>
        <taxon>Eukaryota</taxon>
        <taxon>Metazoa</taxon>
        <taxon>Spiralia</taxon>
        <taxon>Lophotrochozoa</taxon>
        <taxon>Annelida</taxon>
        <taxon>Polychaeta</taxon>
        <taxon>Errantia</taxon>
        <taxon>Phyllodocida</taxon>
        <taxon>Glyceridae</taxon>
        <taxon>Glycera</taxon>
    </lineage>
</organism>
<accession>A0A0S3CR17</accession>
<proteinExistence type="predicted"/>
<keyword evidence="2" id="KW-0496">Mitochondrion</keyword>
<evidence type="ECO:0000313" key="2">
    <source>
        <dbReference type="EMBL" id="ALQ78830.1"/>
    </source>
</evidence>
<keyword evidence="1" id="KW-1133">Transmembrane helix</keyword>
<protein>
    <submittedName>
        <fullName evidence="2">ATP synthase F0 subunit 8</fullName>
    </submittedName>
</protein>
<dbReference type="EMBL" id="KT989326">
    <property type="protein sequence ID" value="ALQ78830.1"/>
    <property type="molecule type" value="Genomic_DNA"/>
</dbReference>
<feature type="transmembrane region" description="Helical" evidence="1">
    <location>
        <begin position="6"/>
        <end position="29"/>
    </location>
</feature>